<evidence type="ECO:0000256" key="8">
    <source>
        <dbReference type="ARBA" id="ARBA00023133"/>
    </source>
</evidence>
<feature type="transmembrane region" description="Helical" evidence="14">
    <location>
        <begin position="127"/>
        <end position="147"/>
    </location>
</feature>
<dbReference type="PANTHER" id="PTHR43448:SF7">
    <property type="entry name" value="4-HYDROXYBENZOATE SOLANESYLTRANSFERASE"/>
    <property type="match status" value="1"/>
</dbReference>
<evidence type="ECO:0000256" key="6">
    <source>
        <dbReference type="ARBA" id="ARBA00022692"/>
    </source>
</evidence>
<feature type="transmembrane region" description="Helical" evidence="14">
    <location>
        <begin position="153"/>
        <end position="175"/>
    </location>
</feature>
<evidence type="ECO:0000256" key="9">
    <source>
        <dbReference type="ARBA" id="ARBA00023136"/>
    </source>
</evidence>
<evidence type="ECO:0000256" key="5">
    <source>
        <dbReference type="ARBA" id="ARBA00022679"/>
    </source>
</evidence>
<evidence type="ECO:0000256" key="2">
    <source>
        <dbReference type="ARBA" id="ARBA00004919"/>
    </source>
</evidence>
<evidence type="ECO:0000256" key="13">
    <source>
        <dbReference type="ARBA" id="ARBA00047690"/>
    </source>
</evidence>
<organism evidence="15 16">
    <name type="scientific">Syntrophotalea acetylenivorans</name>
    <dbReference type="NCBI Taxonomy" id="1842532"/>
    <lineage>
        <taxon>Bacteria</taxon>
        <taxon>Pseudomonadati</taxon>
        <taxon>Thermodesulfobacteriota</taxon>
        <taxon>Desulfuromonadia</taxon>
        <taxon>Desulfuromonadales</taxon>
        <taxon>Syntrophotaleaceae</taxon>
        <taxon>Syntrophotalea</taxon>
    </lineage>
</organism>
<evidence type="ECO:0000256" key="1">
    <source>
        <dbReference type="ARBA" id="ARBA00004651"/>
    </source>
</evidence>
<dbReference type="STRING" id="1842532.A7E78_13290"/>
<dbReference type="Gene3D" id="1.10.357.140">
    <property type="entry name" value="UbiA prenyltransferase"/>
    <property type="match status" value="1"/>
</dbReference>
<keyword evidence="4" id="KW-1003">Cell membrane</keyword>
<proteinExistence type="predicted"/>
<evidence type="ECO:0000313" key="16">
    <source>
        <dbReference type="Proteomes" id="UP000182517"/>
    </source>
</evidence>
<gene>
    <name evidence="15" type="ORF">A7E78_13290</name>
</gene>
<dbReference type="InterPro" id="IPR000537">
    <property type="entry name" value="UbiA_prenyltransferase"/>
</dbReference>
<dbReference type="InterPro" id="IPR006369">
    <property type="entry name" value="Protohaem_IX_farnesylTrfase"/>
</dbReference>
<evidence type="ECO:0000256" key="11">
    <source>
        <dbReference type="ARBA" id="ARBA00040810"/>
    </source>
</evidence>
<keyword evidence="8" id="KW-0350">Heme biosynthesis</keyword>
<protein>
    <recommendedName>
        <fullName evidence="11">Protoheme IX farnesyltransferase</fullName>
        <ecNumber evidence="3">2.5.1.141</ecNumber>
    </recommendedName>
    <alternativeName>
        <fullName evidence="12">Heme B farnesyltransferase</fullName>
    </alternativeName>
    <alternativeName>
        <fullName evidence="10">Heme O synthase</fullName>
    </alternativeName>
</protein>
<dbReference type="PANTHER" id="PTHR43448">
    <property type="entry name" value="PROTOHEME IX FARNESYLTRANSFERASE, MITOCHONDRIAL"/>
    <property type="match status" value="1"/>
</dbReference>
<feature type="transmembrane region" description="Helical" evidence="14">
    <location>
        <begin position="196"/>
        <end position="219"/>
    </location>
</feature>
<dbReference type="InterPro" id="IPR044878">
    <property type="entry name" value="UbiA_sf"/>
</dbReference>
<dbReference type="RefSeq" id="WP_072284743.1">
    <property type="nucleotide sequence ID" value="NZ_CP015519.1"/>
</dbReference>
<evidence type="ECO:0000256" key="4">
    <source>
        <dbReference type="ARBA" id="ARBA00022475"/>
    </source>
</evidence>
<evidence type="ECO:0000256" key="3">
    <source>
        <dbReference type="ARBA" id="ARBA00012292"/>
    </source>
</evidence>
<dbReference type="AlphaFoldDB" id="A0A1L3GS20"/>
<keyword evidence="16" id="KW-1185">Reference proteome</keyword>
<dbReference type="EC" id="2.5.1.141" evidence="3"/>
<dbReference type="EMBL" id="CP015519">
    <property type="protein sequence ID" value="APG28719.1"/>
    <property type="molecule type" value="Genomic_DNA"/>
</dbReference>
<keyword evidence="5" id="KW-0808">Transferase</keyword>
<keyword evidence="9 14" id="KW-0472">Membrane</keyword>
<evidence type="ECO:0000256" key="12">
    <source>
        <dbReference type="ARBA" id="ARBA00042475"/>
    </source>
</evidence>
<feature type="transmembrane region" description="Helical" evidence="14">
    <location>
        <begin position="40"/>
        <end position="58"/>
    </location>
</feature>
<evidence type="ECO:0000313" key="15">
    <source>
        <dbReference type="EMBL" id="APG28719.1"/>
    </source>
</evidence>
<dbReference type="GO" id="GO:0006783">
    <property type="term" value="P:heme biosynthetic process"/>
    <property type="evidence" value="ECO:0007669"/>
    <property type="project" value="UniProtKB-KW"/>
</dbReference>
<comment type="subcellular location">
    <subcellularLocation>
        <location evidence="1">Cell membrane</location>
        <topology evidence="1">Multi-pass membrane protein</topology>
    </subcellularLocation>
</comment>
<comment type="pathway">
    <text evidence="2">Porphyrin-containing compound metabolism; heme O biosynthesis; heme O from protoheme: step 1/1.</text>
</comment>
<dbReference type="GO" id="GO:0008495">
    <property type="term" value="F:protoheme IX farnesyltransferase activity"/>
    <property type="evidence" value="ECO:0007669"/>
    <property type="project" value="UniProtKB-EC"/>
</dbReference>
<comment type="catalytic activity">
    <reaction evidence="13">
        <text>heme b + (2E,6E)-farnesyl diphosphate + H2O = Fe(II)-heme o + diphosphate</text>
        <dbReference type="Rhea" id="RHEA:28070"/>
        <dbReference type="ChEBI" id="CHEBI:15377"/>
        <dbReference type="ChEBI" id="CHEBI:33019"/>
        <dbReference type="ChEBI" id="CHEBI:60344"/>
        <dbReference type="ChEBI" id="CHEBI:60530"/>
        <dbReference type="ChEBI" id="CHEBI:175763"/>
        <dbReference type="EC" id="2.5.1.141"/>
    </reaction>
</comment>
<evidence type="ECO:0000256" key="7">
    <source>
        <dbReference type="ARBA" id="ARBA00022989"/>
    </source>
</evidence>
<feature type="transmembrane region" description="Helical" evidence="14">
    <location>
        <begin position="225"/>
        <end position="242"/>
    </location>
</feature>
<dbReference type="Proteomes" id="UP000182517">
    <property type="component" value="Chromosome"/>
</dbReference>
<sequence>MIAGLLRIRLCAAVAAAALGGWLLCPGASGATVLPLSLGTLLLAMAGTMLNQVQERHSDARMIRTRNRPLAAGRLQARTVLIAATVAGSLGLTLLAACDKSSALAGVVALFCYNGLYTPLKRHTALALLPGACCGSMAPILGWLAGGGQLSDFRLLVLSGLLLLWQLPHFWLFALRHQADLQKAGLFPDLSLQPTGPLPGLIFLWTFALSVATLLLAALGMLPEWLAALLCLAVWVGPINHWRSLQRPIKESATVTP</sequence>
<dbReference type="KEGG" id="pef:A7E78_13290"/>
<reference evidence="15 16" key="1">
    <citation type="journal article" date="2017" name="Genome Announc.">
        <title>Complete Genome Sequences of Two Acetylene-Fermenting Pelobacter acetylenicus Strains.</title>
        <authorList>
            <person name="Sutton J.M."/>
            <person name="Baesman S.M."/>
            <person name="Fierst J.L."/>
            <person name="Poret-Peterson A.T."/>
            <person name="Oremland R.S."/>
            <person name="Dunlap D.S."/>
            <person name="Akob D.M."/>
        </authorList>
    </citation>
    <scope>NUCLEOTIDE SEQUENCE [LARGE SCALE GENOMIC DNA]</scope>
    <source>
        <strain evidence="15 16">SFB93</strain>
    </source>
</reference>
<dbReference type="GO" id="GO:0005886">
    <property type="term" value="C:plasma membrane"/>
    <property type="evidence" value="ECO:0007669"/>
    <property type="project" value="UniProtKB-SubCell"/>
</dbReference>
<accession>A0A1L3GS20</accession>
<dbReference type="OrthoDB" id="9814417at2"/>
<keyword evidence="7 14" id="KW-1133">Transmembrane helix</keyword>
<evidence type="ECO:0000256" key="10">
    <source>
        <dbReference type="ARBA" id="ARBA00030253"/>
    </source>
</evidence>
<feature type="transmembrane region" description="Helical" evidence="14">
    <location>
        <begin position="79"/>
        <end position="97"/>
    </location>
</feature>
<name>A0A1L3GS20_9BACT</name>
<dbReference type="Pfam" id="PF01040">
    <property type="entry name" value="UbiA"/>
    <property type="match status" value="1"/>
</dbReference>
<keyword evidence="6 14" id="KW-0812">Transmembrane</keyword>
<evidence type="ECO:0000256" key="14">
    <source>
        <dbReference type="SAM" id="Phobius"/>
    </source>
</evidence>